<reference evidence="2 3" key="1">
    <citation type="journal article" date="2017" name="Genome Announc.">
        <title>Genome sequence of the saprophytic ascomycete Epicoccum nigrum ICMP 19927 strain isolated from New Zealand.</title>
        <authorList>
            <person name="Fokin M."/>
            <person name="Fleetwood D."/>
            <person name="Weir B.S."/>
            <person name="Villas-Boas S.G."/>
        </authorList>
    </citation>
    <scope>NUCLEOTIDE SEQUENCE [LARGE SCALE GENOMIC DNA]</scope>
    <source>
        <strain evidence="2 3">ICMP 19927</strain>
    </source>
</reference>
<organism evidence="2 3">
    <name type="scientific">Epicoccum nigrum</name>
    <name type="common">Soil fungus</name>
    <name type="synonym">Epicoccum purpurascens</name>
    <dbReference type="NCBI Taxonomy" id="105696"/>
    <lineage>
        <taxon>Eukaryota</taxon>
        <taxon>Fungi</taxon>
        <taxon>Dikarya</taxon>
        <taxon>Ascomycota</taxon>
        <taxon>Pezizomycotina</taxon>
        <taxon>Dothideomycetes</taxon>
        <taxon>Pleosporomycetidae</taxon>
        <taxon>Pleosporales</taxon>
        <taxon>Pleosporineae</taxon>
        <taxon>Didymellaceae</taxon>
        <taxon>Epicoccum</taxon>
    </lineage>
</organism>
<feature type="region of interest" description="Disordered" evidence="1">
    <location>
        <begin position="1"/>
        <end position="110"/>
    </location>
</feature>
<protein>
    <submittedName>
        <fullName evidence="2">Uncharacterized protein</fullName>
    </submittedName>
</protein>
<accession>A0A1Y2ME95</accession>
<dbReference type="Proteomes" id="UP000193240">
    <property type="component" value="Unassembled WGS sequence"/>
</dbReference>
<name>A0A1Y2ME95_EPING</name>
<dbReference type="EMBL" id="KZ107838">
    <property type="protein sequence ID" value="OSS54445.1"/>
    <property type="molecule type" value="Genomic_DNA"/>
</dbReference>
<evidence type="ECO:0000313" key="2">
    <source>
        <dbReference type="EMBL" id="OSS54445.1"/>
    </source>
</evidence>
<feature type="compositionally biased region" description="Polar residues" evidence="1">
    <location>
        <begin position="60"/>
        <end position="79"/>
    </location>
</feature>
<gene>
    <name evidence="2" type="ORF">B5807_00155</name>
</gene>
<dbReference type="AlphaFoldDB" id="A0A1Y2ME95"/>
<feature type="compositionally biased region" description="Low complexity" evidence="1">
    <location>
        <begin position="1"/>
        <end position="18"/>
    </location>
</feature>
<evidence type="ECO:0000256" key="1">
    <source>
        <dbReference type="SAM" id="MobiDB-lite"/>
    </source>
</evidence>
<proteinExistence type="predicted"/>
<dbReference type="InParanoid" id="A0A1Y2ME95"/>
<sequence length="121" mass="12944">MSSSSSSSSSSSCSSSPSFTLPFHLPPNRHNPAASPGLAPLLNMPPAEQQPTHALCSKTAAGQQKQETGTRQSDSNNSWRAAAAVARQDMPAGQTIGQTGLREPDERKRRDDVAWVDWVGW</sequence>
<keyword evidence="3" id="KW-1185">Reference proteome</keyword>
<evidence type="ECO:0000313" key="3">
    <source>
        <dbReference type="Proteomes" id="UP000193240"/>
    </source>
</evidence>